<proteinExistence type="inferred from homology"/>
<dbReference type="AlphaFoldDB" id="A0A175WES5"/>
<gene>
    <name evidence="4" type="ORF">MMYC01_201688</name>
</gene>
<dbReference type="VEuPathDB" id="FungiDB:MMYC01_201688"/>
<evidence type="ECO:0000256" key="2">
    <source>
        <dbReference type="ARBA" id="ARBA00022857"/>
    </source>
</evidence>
<accession>A0A175WES5</accession>
<organism evidence="4 5">
    <name type="scientific">Madurella mycetomatis</name>
    <dbReference type="NCBI Taxonomy" id="100816"/>
    <lineage>
        <taxon>Eukaryota</taxon>
        <taxon>Fungi</taxon>
        <taxon>Dikarya</taxon>
        <taxon>Ascomycota</taxon>
        <taxon>Pezizomycotina</taxon>
        <taxon>Sordariomycetes</taxon>
        <taxon>Sordariomycetidae</taxon>
        <taxon>Sordariales</taxon>
        <taxon>Sordariales incertae sedis</taxon>
        <taxon>Madurella</taxon>
    </lineage>
</organism>
<protein>
    <submittedName>
        <fullName evidence="4">Retinol dehydrogenase 12</fullName>
    </submittedName>
</protein>
<dbReference type="PANTHER" id="PTHR24320">
    <property type="entry name" value="RETINOL DEHYDROGENASE"/>
    <property type="match status" value="1"/>
</dbReference>
<dbReference type="Proteomes" id="UP000078237">
    <property type="component" value="Unassembled WGS sequence"/>
</dbReference>
<dbReference type="EMBL" id="LCTW02000019">
    <property type="protein sequence ID" value="KXX82173.1"/>
    <property type="molecule type" value="Genomic_DNA"/>
</dbReference>
<keyword evidence="2" id="KW-0521">NADP</keyword>
<keyword evidence="5" id="KW-1185">Reference proteome</keyword>
<evidence type="ECO:0000313" key="5">
    <source>
        <dbReference type="Proteomes" id="UP000078237"/>
    </source>
</evidence>
<name>A0A175WES5_9PEZI</name>
<comment type="caution">
    <text evidence="4">The sequence shown here is derived from an EMBL/GenBank/DDBJ whole genome shotgun (WGS) entry which is preliminary data.</text>
</comment>
<comment type="similarity">
    <text evidence="1">Belongs to the short-chain dehydrogenases/reductases (SDR) family.</text>
</comment>
<keyword evidence="3" id="KW-0560">Oxidoreductase</keyword>
<evidence type="ECO:0000313" key="4">
    <source>
        <dbReference type="EMBL" id="KXX82173.1"/>
    </source>
</evidence>
<evidence type="ECO:0000256" key="1">
    <source>
        <dbReference type="ARBA" id="ARBA00006484"/>
    </source>
</evidence>
<dbReference type="Pfam" id="PF00106">
    <property type="entry name" value="adh_short"/>
    <property type="match status" value="1"/>
</dbReference>
<reference evidence="4 5" key="1">
    <citation type="journal article" date="2016" name="Genome Announc.">
        <title>Genome Sequence of Madurella mycetomatis mm55, Isolated from a Human Mycetoma Case in Sudan.</title>
        <authorList>
            <person name="Smit S."/>
            <person name="Derks M.F."/>
            <person name="Bervoets S."/>
            <person name="Fahal A."/>
            <person name="van Leeuwen W."/>
            <person name="van Belkum A."/>
            <person name="van de Sande W.W."/>
        </authorList>
    </citation>
    <scope>NUCLEOTIDE SEQUENCE [LARGE SCALE GENOMIC DNA]</scope>
    <source>
        <strain evidence="5">mm55</strain>
    </source>
</reference>
<dbReference type="OrthoDB" id="191139at2759"/>
<dbReference type="InterPro" id="IPR036291">
    <property type="entry name" value="NAD(P)-bd_dom_sf"/>
</dbReference>
<dbReference type="GO" id="GO:0016491">
    <property type="term" value="F:oxidoreductase activity"/>
    <property type="evidence" value="ECO:0007669"/>
    <property type="project" value="UniProtKB-KW"/>
</dbReference>
<dbReference type="PANTHER" id="PTHR24320:SF236">
    <property type="entry name" value="SHORT-CHAIN DEHYDROGENASE-RELATED"/>
    <property type="match status" value="1"/>
</dbReference>
<sequence length="289" mass="31662">MVTGATSGMGKELARVLYAKNAKVYIACRSEEKATEAVSAIKKANPQSKGELIFISLDLADLAKVKATAESFLARESKLHVLFNNAGVMGYELALGVNCVGTFLLTKLLAPTLVATAKSEPPNTVRVVWLSSFGLGQFAPQDRGIDLDNLDYHIPKSHVERYGISKCGDWLLGVEFARRFKKDGIVSVPINPGNVRTELARDQSIGLKVVAHAVVYPIINGVYTQLFAAFSPEVAIDKADWTKDWIIPWGRFAPLRPDLPKATKPEEEGGNGNAEAFWNWNEEQVKGYL</sequence>
<dbReference type="Gene3D" id="3.40.50.720">
    <property type="entry name" value="NAD(P)-binding Rossmann-like Domain"/>
    <property type="match status" value="1"/>
</dbReference>
<dbReference type="SUPFAM" id="SSF51735">
    <property type="entry name" value="NAD(P)-binding Rossmann-fold domains"/>
    <property type="match status" value="1"/>
</dbReference>
<evidence type="ECO:0000256" key="3">
    <source>
        <dbReference type="ARBA" id="ARBA00023002"/>
    </source>
</evidence>
<dbReference type="STRING" id="100816.A0A175WES5"/>
<dbReference type="InterPro" id="IPR002347">
    <property type="entry name" value="SDR_fam"/>
</dbReference>